<dbReference type="OrthoDB" id="9808735at2"/>
<evidence type="ECO:0000313" key="1">
    <source>
        <dbReference type="EMBL" id="KTD03836.1"/>
    </source>
</evidence>
<dbReference type="PROSITE" id="PS50206">
    <property type="entry name" value="RHODANESE_3"/>
    <property type="match status" value="1"/>
</dbReference>
<dbReference type="SUPFAM" id="SSF52821">
    <property type="entry name" value="Rhodanese/Cell cycle control phosphatase"/>
    <property type="match status" value="1"/>
</dbReference>
<dbReference type="PATRIC" id="fig|45065.4.peg.525"/>
<dbReference type="RefSeq" id="WP_028386654.1">
    <property type="nucleotide sequence ID" value="NZ_CAAAHN010000004.1"/>
</dbReference>
<name>A0A0W0U837_9GAMM</name>
<comment type="caution">
    <text evidence="1">The sequence shown here is derived from an EMBL/GenBank/DDBJ whole genome shotgun (WGS) entry which is preliminary data.</text>
</comment>
<dbReference type="Gene3D" id="3.40.250.10">
    <property type="entry name" value="Rhodanese-like domain"/>
    <property type="match status" value="1"/>
</dbReference>
<protein>
    <submittedName>
        <fullName evidence="1">Rhodanese domain-containing protein</fullName>
    </submittedName>
</protein>
<dbReference type="SMART" id="SM00450">
    <property type="entry name" value="RHOD"/>
    <property type="match status" value="1"/>
</dbReference>
<dbReference type="PANTHER" id="PTHR43031:SF18">
    <property type="entry name" value="RHODANESE-RELATED SULFURTRANSFERASES"/>
    <property type="match status" value="1"/>
</dbReference>
<sequence length="140" mass="15532">MEHVIEFAGRHWMLCLALVAVAILIALNEWRAKRARTHEITTTAAIDLLNHQDAIVLDLREPELFRAGHIVNATRANTDEITPERFGKYRQKSVILVCARGMQSSALAHTLRTSGFESVFALAGGMQAWQTASLPLVKGK</sequence>
<dbReference type="InterPro" id="IPR036873">
    <property type="entry name" value="Rhodanese-like_dom_sf"/>
</dbReference>
<dbReference type="CDD" id="cd00158">
    <property type="entry name" value="RHOD"/>
    <property type="match status" value="1"/>
</dbReference>
<dbReference type="AlphaFoldDB" id="A0A0W0U837"/>
<dbReference type="Proteomes" id="UP000054785">
    <property type="component" value="Unassembled WGS sequence"/>
</dbReference>
<proteinExistence type="predicted"/>
<dbReference type="EMBL" id="LNYC01000009">
    <property type="protein sequence ID" value="KTD03836.1"/>
    <property type="molecule type" value="Genomic_DNA"/>
</dbReference>
<dbReference type="PANTHER" id="PTHR43031">
    <property type="entry name" value="FAD-DEPENDENT OXIDOREDUCTASE"/>
    <property type="match status" value="1"/>
</dbReference>
<organism evidence="1 2">
    <name type="scientific">Legionella geestiana</name>
    <dbReference type="NCBI Taxonomy" id="45065"/>
    <lineage>
        <taxon>Bacteria</taxon>
        <taxon>Pseudomonadati</taxon>
        <taxon>Pseudomonadota</taxon>
        <taxon>Gammaproteobacteria</taxon>
        <taxon>Legionellales</taxon>
        <taxon>Legionellaceae</taxon>
        <taxon>Legionella</taxon>
    </lineage>
</organism>
<accession>A0A0W0U837</accession>
<gene>
    <name evidence="1" type="ORF">Lgee_0493</name>
</gene>
<dbReference type="InterPro" id="IPR050229">
    <property type="entry name" value="GlpE_sulfurtransferase"/>
</dbReference>
<dbReference type="STRING" id="45065.Lgee_0493"/>
<reference evidence="1 2" key="1">
    <citation type="submission" date="2015-11" db="EMBL/GenBank/DDBJ databases">
        <title>Genomic analysis of 38 Legionella species identifies large and diverse effector repertoires.</title>
        <authorList>
            <person name="Burstein D."/>
            <person name="Amaro F."/>
            <person name="Zusman T."/>
            <person name="Lifshitz Z."/>
            <person name="Cohen O."/>
            <person name="Gilbert J.A."/>
            <person name="Pupko T."/>
            <person name="Shuman H.A."/>
            <person name="Segal G."/>
        </authorList>
    </citation>
    <scope>NUCLEOTIDE SEQUENCE [LARGE SCALE GENOMIC DNA]</scope>
    <source>
        <strain evidence="1 2">ATCC 49504</strain>
    </source>
</reference>
<dbReference type="Pfam" id="PF00581">
    <property type="entry name" value="Rhodanese"/>
    <property type="match status" value="1"/>
</dbReference>
<keyword evidence="2" id="KW-1185">Reference proteome</keyword>
<dbReference type="InterPro" id="IPR001763">
    <property type="entry name" value="Rhodanese-like_dom"/>
</dbReference>
<evidence type="ECO:0000313" key="2">
    <source>
        <dbReference type="Proteomes" id="UP000054785"/>
    </source>
</evidence>